<evidence type="ECO:0000256" key="1">
    <source>
        <dbReference type="SAM" id="MobiDB-lite"/>
    </source>
</evidence>
<sequence length="98" mass="10401">MWPCGAFCAGTRAHSFEWTPVPHDKQGRSPCTSSENAARTGTSVPNTVAFSSAGGMLLEVMAPARGSTFHSRLRCGVNIHACSIFGARPHICEPGLRT</sequence>
<protein>
    <submittedName>
        <fullName evidence="2">Uncharacterized protein</fullName>
    </submittedName>
</protein>
<dbReference type="Proteomes" id="UP001162483">
    <property type="component" value="Unassembled WGS sequence"/>
</dbReference>
<evidence type="ECO:0000313" key="2">
    <source>
        <dbReference type="EMBL" id="CAI9556281.1"/>
    </source>
</evidence>
<proteinExistence type="predicted"/>
<feature type="region of interest" description="Disordered" evidence="1">
    <location>
        <begin position="19"/>
        <end position="43"/>
    </location>
</feature>
<gene>
    <name evidence="2" type="ORF">SPARVUS_LOCUS4524503</name>
</gene>
<evidence type="ECO:0000313" key="3">
    <source>
        <dbReference type="Proteomes" id="UP001162483"/>
    </source>
</evidence>
<reference evidence="2" key="1">
    <citation type="submission" date="2023-05" db="EMBL/GenBank/DDBJ databases">
        <authorList>
            <person name="Stuckert A."/>
        </authorList>
    </citation>
    <scope>NUCLEOTIDE SEQUENCE</scope>
</reference>
<keyword evidence="3" id="KW-1185">Reference proteome</keyword>
<organism evidence="2 3">
    <name type="scientific">Staurois parvus</name>
    <dbReference type="NCBI Taxonomy" id="386267"/>
    <lineage>
        <taxon>Eukaryota</taxon>
        <taxon>Metazoa</taxon>
        <taxon>Chordata</taxon>
        <taxon>Craniata</taxon>
        <taxon>Vertebrata</taxon>
        <taxon>Euteleostomi</taxon>
        <taxon>Amphibia</taxon>
        <taxon>Batrachia</taxon>
        <taxon>Anura</taxon>
        <taxon>Neobatrachia</taxon>
        <taxon>Ranoidea</taxon>
        <taxon>Ranidae</taxon>
        <taxon>Staurois</taxon>
    </lineage>
</organism>
<comment type="caution">
    <text evidence="2">The sequence shown here is derived from an EMBL/GenBank/DDBJ whole genome shotgun (WGS) entry which is preliminary data.</text>
</comment>
<feature type="compositionally biased region" description="Polar residues" evidence="1">
    <location>
        <begin position="29"/>
        <end position="43"/>
    </location>
</feature>
<name>A0ABN9C9D4_9NEOB</name>
<dbReference type="EMBL" id="CATNWA010008486">
    <property type="protein sequence ID" value="CAI9556281.1"/>
    <property type="molecule type" value="Genomic_DNA"/>
</dbReference>
<accession>A0ABN9C9D4</accession>